<dbReference type="AlphaFoldDB" id="A0A3B0QY53"/>
<dbReference type="Gene3D" id="1.20.120.520">
    <property type="entry name" value="nmb1532 protein domain like"/>
    <property type="match status" value="1"/>
</dbReference>
<dbReference type="PANTHER" id="PTHR39966:SF1">
    <property type="entry name" value="HEMERYTHRIN-LIKE DOMAIN-CONTAINING PROTEIN"/>
    <property type="match status" value="1"/>
</dbReference>
<protein>
    <submittedName>
        <fullName evidence="1">Uncharacterized protein</fullName>
    </submittedName>
</protein>
<organism evidence="1">
    <name type="scientific">hydrothermal vent metagenome</name>
    <dbReference type="NCBI Taxonomy" id="652676"/>
    <lineage>
        <taxon>unclassified sequences</taxon>
        <taxon>metagenomes</taxon>
        <taxon>ecological metagenomes</taxon>
    </lineage>
</organism>
<dbReference type="GO" id="GO:0005886">
    <property type="term" value="C:plasma membrane"/>
    <property type="evidence" value="ECO:0007669"/>
    <property type="project" value="TreeGrafter"/>
</dbReference>
<dbReference type="EMBL" id="UOEB01000198">
    <property type="protein sequence ID" value="VAV85029.1"/>
    <property type="molecule type" value="Genomic_DNA"/>
</dbReference>
<evidence type="ECO:0000313" key="1">
    <source>
        <dbReference type="EMBL" id="VAV85029.1"/>
    </source>
</evidence>
<sequence length="215" mass="24794">MNLDLKNLNKQDPLKRMVERQNETNEFSPMDPPDAFQPPNLDEVKYEDMHPLIQSLIDEHKVCNKMIDAFENTLNSLHTDGFSKSTLEGINDFFSFFDESIIVHNRKEDNTIFADLNIILHEKEEYSTGTEKTIVDLMEDDHIKMLQLAAISFNLFGLVTRIPDEGSGMVILDLAVEQSKSLIEMLKLHIFREDNVVFPIANTYLSQEVMDTLKK</sequence>
<name>A0A3B0QY53_9ZZZZ</name>
<gene>
    <name evidence="1" type="ORF">MNBD_BACTEROID02-920</name>
</gene>
<proteinExistence type="predicted"/>
<accession>A0A3B0QY53</accession>
<reference evidence="1" key="1">
    <citation type="submission" date="2018-06" db="EMBL/GenBank/DDBJ databases">
        <authorList>
            <person name="Zhirakovskaya E."/>
        </authorList>
    </citation>
    <scope>NUCLEOTIDE SEQUENCE</scope>
</reference>
<dbReference type="PANTHER" id="PTHR39966">
    <property type="entry name" value="BLL2471 PROTEIN-RELATED"/>
    <property type="match status" value="1"/>
</dbReference>